<dbReference type="InterPro" id="IPR036291">
    <property type="entry name" value="NAD(P)-bd_dom_sf"/>
</dbReference>
<evidence type="ECO:0000313" key="3">
    <source>
        <dbReference type="EMBL" id="MBC8541514.1"/>
    </source>
</evidence>
<protein>
    <submittedName>
        <fullName evidence="3">TrkA family potassium uptake protein</fullName>
    </submittedName>
</protein>
<sequence>MKSKIKKTYGIIGLGRFGTALAVHLAESGSEIMVIDASEDSIRKLRDYTQYAFVIKNGLDKETLEATGIQDCDVVVVAIGENIDTSILVTLHLVSMGVKRVIAKATNADHGEILEKIGAEVVYPERDMAERLASRLLSERIQNLFELKGDIDIAEISLPDSFAGKTVLESEIRKKYKLNIIAISRGKDVITEIRPDEIFDREDKLIVIGKSENIRKFEAET</sequence>
<evidence type="ECO:0000259" key="2">
    <source>
        <dbReference type="PROSITE" id="PS51202"/>
    </source>
</evidence>
<gene>
    <name evidence="3" type="ORF">H8698_11050</name>
</gene>
<dbReference type="InterPro" id="IPR003148">
    <property type="entry name" value="RCK_N"/>
</dbReference>
<dbReference type="Pfam" id="PF02254">
    <property type="entry name" value="TrkA_N"/>
    <property type="match status" value="1"/>
</dbReference>
<dbReference type="GO" id="GO:0006813">
    <property type="term" value="P:potassium ion transport"/>
    <property type="evidence" value="ECO:0007669"/>
    <property type="project" value="InterPro"/>
</dbReference>
<proteinExistence type="predicted"/>
<name>A0A926DQJ4_9FIRM</name>
<dbReference type="PROSITE" id="PS51202">
    <property type="entry name" value="RCK_C"/>
    <property type="match status" value="1"/>
</dbReference>
<feature type="domain" description="RCK N-terminal" evidence="1">
    <location>
        <begin position="6"/>
        <end position="123"/>
    </location>
</feature>
<dbReference type="Pfam" id="PF02080">
    <property type="entry name" value="TrkA_C"/>
    <property type="match status" value="1"/>
</dbReference>
<dbReference type="GO" id="GO:0008324">
    <property type="term" value="F:monoatomic cation transmembrane transporter activity"/>
    <property type="evidence" value="ECO:0007669"/>
    <property type="project" value="InterPro"/>
</dbReference>
<evidence type="ECO:0000259" key="1">
    <source>
        <dbReference type="PROSITE" id="PS51201"/>
    </source>
</evidence>
<dbReference type="EMBL" id="JACRSU010000004">
    <property type="protein sequence ID" value="MBC8541514.1"/>
    <property type="molecule type" value="Genomic_DNA"/>
</dbReference>
<dbReference type="SUPFAM" id="SSF51735">
    <property type="entry name" value="NAD(P)-binding Rossmann-fold domains"/>
    <property type="match status" value="1"/>
</dbReference>
<comment type="caution">
    <text evidence="3">The sequence shown here is derived from an EMBL/GenBank/DDBJ whole genome shotgun (WGS) entry which is preliminary data.</text>
</comment>
<dbReference type="Proteomes" id="UP000611762">
    <property type="component" value="Unassembled WGS sequence"/>
</dbReference>
<dbReference type="Gene3D" id="3.40.50.720">
    <property type="entry name" value="NAD(P)-binding Rossmann-like Domain"/>
    <property type="match status" value="1"/>
</dbReference>
<dbReference type="PANTHER" id="PTHR43833:SF7">
    <property type="entry name" value="KTR SYSTEM POTASSIUM UPTAKE PROTEIN C"/>
    <property type="match status" value="1"/>
</dbReference>
<dbReference type="InterPro" id="IPR050721">
    <property type="entry name" value="Trk_Ktr_HKT_K-transport"/>
</dbReference>
<dbReference type="Gene3D" id="3.30.70.1450">
    <property type="entry name" value="Regulator of K+ conductance, C-terminal domain"/>
    <property type="match status" value="1"/>
</dbReference>
<organism evidence="3 4">
    <name type="scientific">Congzhengia minquanensis</name>
    <dbReference type="NCBI Taxonomy" id="2763657"/>
    <lineage>
        <taxon>Bacteria</taxon>
        <taxon>Bacillati</taxon>
        <taxon>Bacillota</taxon>
        <taxon>Clostridia</taxon>
        <taxon>Eubacteriales</taxon>
        <taxon>Oscillospiraceae</taxon>
        <taxon>Congzhengia</taxon>
    </lineage>
</organism>
<dbReference type="InterPro" id="IPR006037">
    <property type="entry name" value="RCK_C"/>
</dbReference>
<keyword evidence="4" id="KW-1185">Reference proteome</keyword>
<dbReference type="PROSITE" id="PS51201">
    <property type="entry name" value="RCK_N"/>
    <property type="match status" value="1"/>
</dbReference>
<dbReference type="RefSeq" id="WP_249313537.1">
    <property type="nucleotide sequence ID" value="NZ_JACRSU010000004.1"/>
</dbReference>
<reference evidence="3" key="1">
    <citation type="submission" date="2020-08" db="EMBL/GenBank/DDBJ databases">
        <title>Genome public.</title>
        <authorList>
            <person name="Liu C."/>
            <person name="Sun Q."/>
        </authorList>
    </citation>
    <scope>NUCLEOTIDE SEQUENCE</scope>
    <source>
        <strain evidence="3">H8</strain>
    </source>
</reference>
<evidence type="ECO:0000313" key="4">
    <source>
        <dbReference type="Proteomes" id="UP000611762"/>
    </source>
</evidence>
<accession>A0A926DQJ4</accession>
<dbReference type="AlphaFoldDB" id="A0A926DQJ4"/>
<feature type="domain" description="RCK C-terminal" evidence="2">
    <location>
        <begin position="142"/>
        <end position="221"/>
    </location>
</feature>
<dbReference type="InterPro" id="IPR036721">
    <property type="entry name" value="RCK_C_sf"/>
</dbReference>
<dbReference type="PANTHER" id="PTHR43833">
    <property type="entry name" value="POTASSIUM CHANNEL PROTEIN 2-RELATED-RELATED"/>
    <property type="match status" value="1"/>
</dbReference>
<dbReference type="SUPFAM" id="SSF116726">
    <property type="entry name" value="TrkA C-terminal domain-like"/>
    <property type="match status" value="1"/>
</dbReference>